<protein>
    <submittedName>
        <fullName evidence="5">DNA-binding CsgD family transcriptional regulator</fullName>
    </submittedName>
</protein>
<evidence type="ECO:0000313" key="6">
    <source>
        <dbReference type="Proteomes" id="UP001519272"/>
    </source>
</evidence>
<dbReference type="SMART" id="SM00421">
    <property type="entry name" value="HTH_LUXR"/>
    <property type="match status" value="1"/>
</dbReference>
<evidence type="ECO:0000313" key="5">
    <source>
        <dbReference type="EMBL" id="MBP1907567.1"/>
    </source>
</evidence>
<keyword evidence="6" id="KW-1185">Reference proteome</keyword>
<sequence>MVTPQPSSYQYREDILKQIKKHIPFDAYCFSLIDPYRLLSSGAVTHEGIELIHDFLFSNEYQVNDYNQFIDLMMENRPVASLYETTHGQPEVSDRYRTILEPAGFIDELRVVFMDEGKCWGQLALFRSKTQVHFKPDEIKWLYSILSSTTASLKQFYLQGVEKDWSHAPSETGIMMLSEQLELIGANETALELLEQLRAEEQIVGPTLPRSIRVLCKSSHGEEKANSPSRSNLLVYVPTGYYVSIEANALLNYEGKLQFAISFQKATANDLIPLLSDAYHLSLREREVLTHILRGSSTKEISQALYISPYTVQDHLKSIFAKTKVTTRRELIWKFLSQFNFSSSLQ</sequence>
<evidence type="ECO:0000259" key="4">
    <source>
        <dbReference type="PROSITE" id="PS50043"/>
    </source>
</evidence>
<dbReference type="SUPFAM" id="SSF46894">
    <property type="entry name" value="C-terminal effector domain of the bipartite response regulators"/>
    <property type="match status" value="1"/>
</dbReference>
<reference evidence="5 6" key="1">
    <citation type="submission" date="2021-03" db="EMBL/GenBank/DDBJ databases">
        <title>Genomic Encyclopedia of Type Strains, Phase IV (KMG-IV): sequencing the most valuable type-strain genomes for metagenomic binning, comparative biology and taxonomic classification.</title>
        <authorList>
            <person name="Goeker M."/>
        </authorList>
    </citation>
    <scope>NUCLEOTIDE SEQUENCE [LARGE SCALE GENOMIC DNA]</scope>
    <source>
        <strain evidence="5 6">DSM 14349</strain>
    </source>
</reference>
<proteinExistence type="predicted"/>
<dbReference type="InterPro" id="IPR000792">
    <property type="entry name" value="Tscrpt_reg_LuxR_C"/>
</dbReference>
<dbReference type="GO" id="GO:0003677">
    <property type="term" value="F:DNA binding"/>
    <property type="evidence" value="ECO:0007669"/>
    <property type="project" value="UniProtKB-KW"/>
</dbReference>
<dbReference type="EMBL" id="JAGGKG010000028">
    <property type="protein sequence ID" value="MBP1907567.1"/>
    <property type="molecule type" value="Genomic_DNA"/>
</dbReference>
<evidence type="ECO:0000256" key="1">
    <source>
        <dbReference type="ARBA" id="ARBA00023015"/>
    </source>
</evidence>
<dbReference type="InterPro" id="IPR036388">
    <property type="entry name" value="WH-like_DNA-bd_sf"/>
</dbReference>
<dbReference type="Pfam" id="PF00196">
    <property type="entry name" value="GerE"/>
    <property type="match status" value="1"/>
</dbReference>
<feature type="domain" description="HTH luxR-type" evidence="4">
    <location>
        <begin position="274"/>
        <end position="339"/>
    </location>
</feature>
<dbReference type="PROSITE" id="PS50043">
    <property type="entry name" value="HTH_LUXR_2"/>
    <property type="match status" value="1"/>
</dbReference>
<dbReference type="RefSeq" id="WP_210091143.1">
    <property type="nucleotide sequence ID" value="NZ_JAGGKG010000028.1"/>
</dbReference>
<dbReference type="CDD" id="cd06170">
    <property type="entry name" value="LuxR_C_like"/>
    <property type="match status" value="1"/>
</dbReference>
<organism evidence="5 6">
    <name type="scientific">Paenibacillus turicensis</name>
    <dbReference type="NCBI Taxonomy" id="160487"/>
    <lineage>
        <taxon>Bacteria</taxon>
        <taxon>Bacillati</taxon>
        <taxon>Bacillota</taxon>
        <taxon>Bacilli</taxon>
        <taxon>Bacillales</taxon>
        <taxon>Paenibacillaceae</taxon>
        <taxon>Paenibacillus</taxon>
    </lineage>
</organism>
<dbReference type="PRINTS" id="PR00038">
    <property type="entry name" value="HTHLUXR"/>
</dbReference>
<evidence type="ECO:0000256" key="3">
    <source>
        <dbReference type="ARBA" id="ARBA00023163"/>
    </source>
</evidence>
<keyword evidence="1" id="KW-0805">Transcription regulation</keyword>
<dbReference type="PANTHER" id="PTHR44688">
    <property type="entry name" value="DNA-BINDING TRANSCRIPTIONAL ACTIVATOR DEVR_DOSR"/>
    <property type="match status" value="1"/>
</dbReference>
<accession>A0ABS4FYC5</accession>
<keyword evidence="3" id="KW-0804">Transcription</keyword>
<dbReference type="PANTHER" id="PTHR44688:SF16">
    <property type="entry name" value="DNA-BINDING TRANSCRIPTIONAL ACTIVATOR DEVR_DOSR"/>
    <property type="match status" value="1"/>
</dbReference>
<name>A0ABS4FYC5_9BACL</name>
<evidence type="ECO:0000256" key="2">
    <source>
        <dbReference type="ARBA" id="ARBA00023125"/>
    </source>
</evidence>
<dbReference type="Proteomes" id="UP001519272">
    <property type="component" value="Unassembled WGS sequence"/>
</dbReference>
<dbReference type="Gene3D" id="1.10.10.10">
    <property type="entry name" value="Winged helix-like DNA-binding domain superfamily/Winged helix DNA-binding domain"/>
    <property type="match status" value="1"/>
</dbReference>
<keyword evidence="2 5" id="KW-0238">DNA-binding</keyword>
<gene>
    <name evidence="5" type="ORF">J2Z32_004242</name>
</gene>
<dbReference type="PROSITE" id="PS00622">
    <property type="entry name" value="HTH_LUXR_1"/>
    <property type="match status" value="1"/>
</dbReference>
<dbReference type="InterPro" id="IPR016032">
    <property type="entry name" value="Sig_transdc_resp-reg_C-effctor"/>
</dbReference>
<comment type="caution">
    <text evidence="5">The sequence shown here is derived from an EMBL/GenBank/DDBJ whole genome shotgun (WGS) entry which is preliminary data.</text>
</comment>